<dbReference type="EMBL" id="JAUEPS010000036">
    <property type="protein sequence ID" value="KAK0450347.1"/>
    <property type="molecule type" value="Genomic_DNA"/>
</dbReference>
<dbReference type="GeneID" id="85357467"/>
<feature type="compositionally biased region" description="Low complexity" evidence="1">
    <location>
        <begin position="287"/>
        <end position="303"/>
    </location>
</feature>
<feature type="compositionally biased region" description="Low complexity" evidence="1">
    <location>
        <begin position="393"/>
        <end position="418"/>
    </location>
</feature>
<feature type="compositionally biased region" description="Low complexity" evidence="1">
    <location>
        <begin position="327"/>
        <end position="343"/>
    </location>
</feature>
<dbReference type="Proteomes" id="UP001175211">
    <property type="component" value="Unassembled WGS sequence"/>
</dbReference>
<accession>A0AA39MXK1</accession>
<feature type="compositionally biased region" description="Pro residues" evidence="1">
    <location>
        <begin position="222"/>
        <end position="231"/>
    </location>
</feature>
<reference evidence="2" key="1">
    <citation type="submission" date="2023-06" db="EMBL/GenBank/DDBJ databases">
        <authorList>
            <consortium name="Lawrence Berkeley National Laboratory"/>
            <person name="Ahrendt S."/>
            <person name="Sahu N."/>
            <person name="Indic B."/>
            <person name="Wong-Bajracharya J."/>
            <person name="Merenyi Z."/>
            <person name="Ke H.-M."/>
            <person name="Monk M."/>
            <person name="Kocsube S."/>
            <person name="Drula E."/>
            <person name="Lipzen A."/>
            <person name="Balint B."/>
            <person name="Henrissat B."/>
            <person name="Andreopoulos B."/>
            <person name="Martin F.M."/>
            <person name="Harder C.B."/>
            <person name="Rigling D."/>
            <person name="Ford K.L."/>
            <person name="Foster G.D."/>
            <person name="Pangilinan J."/>
            <person name="Papanicolaou A."/>
            <person name="Barry K."/>
            <person name="LaButti K."/>
            <person name="Viragh M."/>
            <person name="Koriabine M."/>
            <person name="Yan M."/>
            <person name="Riley R."/>
            <person name="Champramary S."/>
            <person name="Plett K.L."/>
            <person name="Tsai I.J."/>
            <person name="Slot J."/>
            <person name="Sipos G."/>
            <person name="Plett J."/>
            <person name="Nagy L.G."/>
            <person name="Grigoriev I.V."/>
        </authorList>
    </citation>
    <scope>NUCLEOTIDE SEQUENCE</scope>
    <source>
        <strain evidence="2">CCBAS 213</strain>
    </source>
</reference>
<feature type="region of interest" description="Disordered" evidence="1">
    <location>
        <begin position="130"/>
        <end position="523"/>
    </location>
</feature>
<feature type="compositionally biased region" description="Polar residues" evidence="1">
    <location>
        <begin position="96"/>
        <end position="107"/>
    </location>
</feature>
<evidence type="ECO:0000313" key="3">
    <source>
        <dbReference type="Proteomes" id="UP001175211"/>
    </source>
</evidence>
<name>A0AA39MXK1_ARMTA</name>
<keyword evidence="3" id="KW-1185">Reference proteome</keyword>
<protein>
    <submittedName>
        <fullName evidence="2">Uncharacterized protein</fullName>
    </submittedName>
</protein>
<feature type="compositionally biased region" description="Low complexity" evidence="1">
    <location>
        <begin position="187"/>
        <end position="203"/>
    </location>
</feature>
<feature type="compositionally biased region" description="Pro residues" evidence="1">
    <location>
        <begin position="482"/>
        <end position="496"/>
    </location>
</feature>
<gene>
    <name evidence="2" type="ORF">EV420DRAFT_1563054</name>
</gene>
<dbReference type="AlphaFoldDB" id="A0AA39MXK1"/>
<feature type="region of interest" description="Disordered" evidence="1">
    <location>
        <begin position="1"/>
        <end position="33"/>
    </location>
</feature>
<proteinExistence type="predicted"/>
<evidence type="ECO:0000256" key="1">
    <source>
        <dbReference type="SAM" id="MobiDB-lite"/>
    </source>
</evidence>
<comment type="caution">
    <text evidence="2">The sequence shown here is derived from an EMBL/GenBank/DDBJ whole genome shotgun (WGS) entry which is preliminary data.</text>
</comment>
<evidence type="ECO:0000313" key="2">
    <source>
        <dbReference type="EMBL" id="KAK0450347.1"/>
    </source>
</evidence>
<feature type="non-terminal residue" evidence="2">
    <location>
        <position position="523"/>
    </location>
</feature>
<feature type="region of interest" description="Disordered" evidence="1">
    <location>
        <begin position="53"/>
        <end position="110"/>
    </location>
</feature>
<dbReference type="RefSeq" id="XP_060327218.1">
    <property type="nucleotide sequence ID" value="XM_060473919.1"/>
</dbReference>
<sequence>MDITPDASLAMDIDNLEDEISSSSPDNSGHALWKASQTPNVALRDLIMESSESLVGSSLDKRIPRWDGPSSPQERRRSAPYNTKRRPPPRRTTSTALQPLTPTSTSLPGAIPEVNKLFGLIGMVRVDDENSEQVSVAKEKEKVTMRRKNGRNTMCPPPAPKGKGKGKGLAQDSKKDVNKGRHSGKFTTPTISLPASTSTTSLSDVPMLDVSSHSMHGEHAVPAPPPPPLLTPGPSENAPGRSRALLDGAVPKCPQQDPKNAHGKQPSAPLKVVKTTSSSNDAVHVVTTSLPQTSTTPKTTSQPRSGEGEKAATCLSLNANKAPSGPSRHSSTRSLRSSSSVSRTELIRQALVTPPSSSERNEGQPPSISKGDSLRQSGRSSSRGVTPQPTLLSNRSRPSTSSAASSRSVSRQPPSQSPIATQPKPLGTDPSHRPPPRQLGMGVRRASSAPTGPLANRPLPTHQKGFKPPLLIGTQIPKPVEKPPSPPPPPAPPAPQKEPSSDTSFDCSFDIDPEELDNAMQEF</sequence>
<feature type="compositionally biased region" description="Low complexity" evidence="1">
    <location>
        <begin position="374"/>
        <end position="384"/>
    </location>
</feature>
<organism evidence="2 3">
    <name type="scientific">Armillaria tabescens</name>
    <name type="common">Ringless honey mushroom</name>
    <name type="synonym">Agaricus tabescens</name>
    <dbReference type="NCBI Taxonomy" id="1929756"/>
    <lineage>
        <taxon>Eukaryota</taxon>
        <taxon>Fungi</taxon>
        <taxon>Dikarya</taxon>
        <taxon>Basidiomycota</taxon>
        <taxon>Agaricomycotina</taxon>
        <taxon>Agaricomycetes</taxon>
        <taxon>Agaricomycetidae</taxon>
        <taxon>Agaricales</taxon>
        <taxon>Marasmiineae</taxon>
        <taxon>Physalacriaceae</taxon>
        <taxon>Desarmillaria</taxon>
    </lineage>
</organism>